<dbReference type="PANTHER" id="PTHR48111:SF32">
    <property type="entry name" value="STAGE 0 SPORULATION PROTEIN A HOMOLOG"/>
    <property type="match status" value="1"/>
</dbReference>
<reference evidence="12 13" key="2">
    <citation type="submission" date="2018-02" db="EMBL/GenBank/DDBJ databases">
        <title>Whole genome sequencing analysis of Streptococcus pluranimalium isolated from cattle infected mastitis in China.</title>
        <authorList>
            <person name="Zhang J.-R."/>
            <person name="Hu G.-Z."/>
        </authorList>
    </citation>
    <scope>NUCLEOTIDE SEQUENCE [LARGE SCALE GENOMIC DNA]</scope>
    <source>
        <strain evidence="12 13">TH11417</strain>
    </source>
</reference>
<organism evidence="12 13">
    <name type="scientific">Streptococcus pluranimalium</name>
    <dbReference type="NCBI Taxonomy" id="82348"/>
    <lineage>
        <taxon>Bacteria</taxon>
        <taxon>Bacillati</taxon>
        <taxon>Bacillota</taxon>
        <taxon>Bacilli</taxon>
        <taxon>Lactobacillales</taxon>
        <taxon>Streptococcaceae</taxon>
        <taxon>Streptococcus</taxon>
    </lineage>
</organism>
<keyword evidence="2" id="KW-0902">Two-component regulatory system</keyword>
<evidence type="ECO:0000256" key="5">
    <source>
        <dbReference type="ARBA" id="ARBA00023163"/>
    </source>
</evidence>
<proteinExistence type="predicted"/>
<dbReference type="PANTHER" id="PTHR48111">
    <property type="entry name" value="REGULATOR OF RPOS"/>
    <property type="match status" value="1"/>
</dbReference>
<dbReference type="OrthoDB" id="9790442at2"/>
<evidence type="ECO:0000256" key="9">
    <source>
        <dbReference type="PROSITE-ProRule" id="PRU01091"/>
    </source>
</evidence>
<dbReference type="CDD" id="cd17574">
    <property type="entry name" value="REC_OmpR"/>
    <property type="match status" value="1"/>
</dbReference>
<dbReference type="Pfam" id="PF00486">
    <property type="entry name" value="Trans_reg_C"/>
    <property type="match status" value="1"/>
</dbReference>
<dbReference type="InterPro" id="IPR001789">
    <property type="entry name" value="Sig_transdc_resp-reg_receiver"/>
</dbReference>
<keyword evidence="13" id="KW-1185">Reference proteome</keyword>
<dbReference type="Gene3D" id="3.40.50.2300">
    <property type="match status" value="1"/>
</dbReference>
<evidence type="ECO:0000259" key="11">
    <source>
        <dbReference type="PROSITE" id="PS51755"/>
    </source>
</evidence>
<dbReference type="PROSITE" id="PS51755">
    <property type="entry name" value="OMPR_PHOB"/>
    <property type="match status" value="1"/>
</dbReference>
<protein>
    <recommendedName>
        <fullName evidence="7">Transcriptional regulatory protein DltR</fullName>
    </recommendedName>
</protein>
<evidence type="ECO:0000256" key="4">
    <source>
        <dbReference type="ARBA" id="ARBA00023125"/>
    </source>
</evidence>
<dbReference type="Gene3D" id="1.10.10.10">
    <property type="entry name" value="Winged helix-like DNA-binding domain superfamily/Winged helix DNA-binding domain"/>
    <property type="match status" value="1"/>
</dbReference>
<dbReference type="SUPFAM" id="SSF52172">
    <property type="entry name" value="CheY-like"/>
    <property type="match status" value="1"/>
</dbReference>
<accession>A0A2L0D1V3</accession>
<dbReference type="Pfam" id="PF00072">
    <property type="entry name" value="Response_reg"/>
    <property type="match status" value="1"/>
</dbReference>
<dbReference type="SMART" id="SM00862">
    <property type="entry name" value="Trans_reg_C"/>
    <property type="match status" value="1"/>
</dbReference>
<evidence type="ECO:0000313" key="12">
    <source>
        <dbReference type="EMBL" id="AUW95802.1"/>
    </source>
</evidence>
<dbReference type="FunFam" id="3.40.50.2300:FF:000001">
    <property type="entry name" value="DNA-binding response regulator PhoB"/>
    <property type="match status" value="1"/>
</dbReference>
<dbReference type="GeneID" id="98392490"/>
<evidence type="ECO:0000256" key="2">
    <source>
        <dbReference type="ARBA" id="ARBA00023012"/>
    </source>
</evidence>
<dbReference type="CDD" id="cd00383">
    <property type="entry name" value="trans_reg_C"/>
    <property type="match status" value="1"/>
</dbReference>
<dbReference type="GO" id="GO:0005829">
    <property type="term" value="C:cytosol"/>
    <property type="evidence" value="ECO:0007669"/>
    <property type="project" value="TreeGrafter"/>
</dbReference>
<evidence type="ECO:0000256" key="3">
    <source>
        <dbReference type="ARBA" id="ARBA00023015"/>
    </source>
</evidence>
<dbReference type="SMART" id="SM00448">
    <property type="entry name" value="REC"/>
    <property type="match status" value="1"/>
</dbReference>
<feature type="domain" description="OmpR/PhoB-type" evidence="11">
    <location>
        <begin position="129"/>
        <end position="222"/>
    </location>
</feature>
<dbReference type="InterPro" id="IPR036388">
    <property type="entry name" value="WH-like_DNA-bd_sf"/>
</dbReference>
<sequence length="223" mass="25656">MAYILVVEDDRIINQIVTEFLKEQGHQVNAQFDGQKALDVFEEEKGIDLIILDIMIPSVNGLDVLKTIRQHSDVPIMMLTAMDDEYTQLVSFNHLINDYVVKPFSPLILTKRVENILRQSKGSKEVKTSTQLEVGELTIDLDNATAYFEEKEIPLTKTEYDILEILVKRCGKLVTRDYLMDTIWGYSELDSRVLDNHIKNLRKKIPSLALLTVIGRGYKIERK</sequence>
<evidence type="ECO:0000256" key="7">
    <source>
        <dbReference type="ARBA" id="ARBA00071115"/>
    </source>
</evidence>
<evidence type="ECO:0000256" key="8">
    <source>
        <dbReference type="PROSITE-ProRule" id="PRU00169"/>
    </source>
</evidence>
<evidence type="ECO:0000259" key="10">
    <source>
        <dbReference type="PROSITE" id="PS50110"/>
    </source>
</evidence>
<evidence type="ECO:0000313" key="13">
    <source>
        <dbReference type="Proteomes" id="UP000238956"/>
    </source>
</evidence>
<keyword evidence="4 9" id="KW-0238">DNA-binding</keyword>
<evidence type="ECO:0000256" key="1">
    <source>
        <dbReference type="ARBA" id="ARBA00022553"/>
    </source>
</evidence>
<keyword evidence="5" id="KW-0804">Transcription</keyword>
<evidence type="ECO:0000256" key="6">
    <source>
        <dbReference type="ARBA" id="ARBA00055621"/>
    </source>
</evidence>
<feature type="modified residue" description="4-aspartylphosphate" evidence="8">
    <location>
        <position position="53"/>
    </location>
</feature>
<dbReference type="AlphaFoldDB" id="A0A2L0D1V3"/>
<dbReference type="RefSeq" id="WP_104967144.1">
    <property type="nucleotide sequence ID" value="NZ_CP025536.1"/>
</dbReference>
<dbReference type="GO" id="GO:0006355">
    <property type="term" value="P:regulation of DNA-templated transcription"/>
    <property type="evidence" value="ECO:0007669"/>
    <property type="project" value="InterPro"/>
</dbReference>
<keyword evidence="1 8" id="KW-0597">Phosphoprotein</keyword>
<name>A0A2L0D1V3_9STRE</name>
<dbReference type="KEGG" id="splr:C0J00_01010"/>
<feature type="domain" description="Response regulatory" evidence="10">
    <location>
        <begin position="3"/>
        <end position="117"/>
    </location>
</feature>
<dbReference type="Proteomes" id="UP000238956">
    <property type="component" value="Chromosome"/>
</dbReference>
<comment type="function">
    <text evidence="6">Member of the two-component regulatory system DltS/DltR. Regulates the expression of the dlt operon.</text>
</comment>
<reference evidence="12 13" key="1">
    <citation type="submission" date="2017-12" db="EMBL/GenBank/DDBJ databases">
        <authorList>
            <person name="Hurst M.R.H."/>
        </authorList>
    </citation>
    <scope>NUCLEOTIDE SEQUENCE [LARGE SCALE GENOMIC DNA]</scope>
    <source>
        <strain evidence="12 13">TH11417</strain>
    </source>
</reference>
<dbReference type="InterPro" id="IPR001867">
    <property type="entry name" value="OmpR/PhoB-type_DNA-bd"/>
</dbReference>
<dbReference type="GO" id="GO:0000976">
    <property type="term" value="F:transcription cis-regulatory region binding"/>
    <property type="evidence" value="ECO:0007669"/>
    <property type="project" value="TreeGrafter"/>
</dbReference>
<dbReference type="EMBL" id="CP025536">
    <property type="protein sequence ID" value="AUW95802.1"/>
    <property type="molecule type" value="Genomic_DNA"/>
</dbReference>
<dbReference type="PROSITE" id="PS50110">
    <property type="entry name" value="RESPONSE_REGULATORY"/>
    <property type="match status" value="1"/>
</dbReference>
<keyword evidence="3" id="KW-0805">Transcription regulation</keyword>
<dbReference type="InterPro" id="IPR011006">
    <property type="entry name" value="CheY-like_superfamily"/>
</dbReference>
<feature type="DNA-binding region" description="OmpR/PhoB-type" evidence="9">
    <location>
        <begin position="129"/>
        <end position="222"/>
    </location>
</feature>
<dbReference type="InterPro" id="IPR039420">
    <property type="entry name" value="WalR-like"/>
</dbReference>
<dbReference type="GO" id="GO:0032993">
    <property type="term" value="C:protein-DNA complex"/>
    <property type="evidence" value="ECO:0007669"/>
    <property type="project" value="TreeGrafter"/>
</dbReference>
<gene>
    <name evidence="12" type="ORF">C0J00_01010</name>
</gene>
<dbReference type="GO" id="GO:0000156">
    <property type="term" value="F:phosphorelay response regulator activity"/>
    <property type="evidence" value="ECO:0007669"/>
    <property type="project" value="TreeGrafter"/>
</dbReference>